<dbReference type="EMBL" id="REGN01002425">
    <property type="protein sequence ID" value="RNA28164.1"/>
    <property type="molecule type" value="Genomic_DNA"/>
</dbReference>
<accession>A0A3M7RX67</accession>
<comment type="caution">
    <text evidence="2">The sequence shown here is derived from an EMBL/GenBank/DDBJ whole genome shotgun (WGS) entry which is preliminary data.</text>
</comment>
<keyword evidence="3" id="KW-1185">Reference proteome</keyword>
<feature type="compositionally biased region" description="Low complexity" evidence="1">
    <location>
        <begin position="78"/>
        <end position="90"/>
    </location>
</feature>
<feature type="region of interest" description="Disordered" evidence="1">
    <location>
        <begin position="66"/>
        <end position="90"/>
    </location>
</feature>
<name>A0A3M7RX67_BRAPC</name>
<evidence type="ECO:0000313" key="2">
    <source>
        <dbReference type="EMBL" id="RNA28164.1"/>
    </source>
</evidence>
<dbReference type="AlphaFoldDB" id="A0A3M7RX67"/>
<gene>
    <name evidence="2" type="ORF">BpHYR1_031059</name>
</gene>
<evidence type="ECO:0000313" key="3">
    <source>
        <dbReference type="Proteomes" id="UP000276133"/>
    </source>
</evidence>
<reference evidence="2 3" key="1">
    <citation type="journal article" date="2018" name="Sci. Rep.">
        <title>Genomic signatures of local adaptation to the degree of environmental predictability in rotifers.</title>
        <authorList>
            <person name="Franch-Gras L."/>
            <person name="Hahn C."/>
            <person name="Garcia-Roger E.M."/>
            <person name="Carmona M.J."/>
            <person name="Serra M."/>
            <person name="Gomez A."/>
        </authorList>
    </citation>
    <scope>NUCLEOTIDE SEQUENCE [LARGE SCALE GENOMIC DNA]</scope>
    <source>
        <strain evidence="2">HYR1</strain>
    </source>
</reference>
<evidence type="ECO:0000256" key="1">
    <source>
        <dbReference type="SAM" id="MobiDB-lite"/>
    </source>
</evidence>
<sequence length="221" mass="25314">MPKKKAPKDLPLMIDSAQQTDMRITSNGNVVKSNSKLYTFYDYRDKVKKNAETSTAFYKPKINKKSKVKFDDEDSSDSESSSKYSKNNSIKLSPKKTQLMKNVNKIYIEEDSYDQSDNGEDYDQTFIPKGKKNLHLKESPEKEEVQILYVKNSIPEVSIIPNSSRKYLYQPTIKPLVMPAPTIFAKTPSLVQLAPMQQSIQALPFHSPIKYNTIKRNSAFK</sequence>
<organism evidence="2 3">
    <name type="scientific">Brachionus plicatilis</name>
    <name type="common">Marine rotifer</name>
    <name type="synonym">Brachionus muelleri</name>
    <dbReference type="NCBI Taxonomy" id="10195"/>
    <lineage>
        <taxon>Eukaryota</taxon>
        <taxon>Metazoa</taxon>
        <taxon>Spiralia</taxon>
        <taxon>Gnathifera</taxon>
        <taxon>Rotifera</taxon>
        <taxon>Eurotatoria</taxon>
        <taxon>Monogononta</taxon>
        <taxon>Pseudotrocha</taxon>
        <taxon>Ploima</taxon>
        <taxon>Brachionidae</taxon>
        <taxon>Brachionus</taxon>
    </lineage>
</organism>
<proteinExistence type="predicted"/>
<protein>
    <submittedName>
        <fullName evidence="2">Uncharacterized protein</fullName>
    </submittedName>
</protein>
<dbReference type="Proteomes" id="UP000276133">
    <property type="component" value="Unassembled WGS sequence"/>
</dbReference>